<keyword evidence="5" id="KW-1185">Reference proteome</keyword>
<dbReference type="RefSeq" id="XP_044563268.1">
    <property type="nucleotide sequence ID" value="XM_044705562.1"/>
</dbReference>
<dbReference type="Pfam" id="PF07534">
    <property type="entry name" value="TLD"/>
    <property type="match status" value="1"/>
</dbReference>
<reference evidence="4 5" key="1">
    <citation type="journal article" date="2019" name="Sci. Rep.">
        <title>Nanopore sequencing improves the draft genome of the human pathogenic amoeba Naegleria fowleri.</title>
        <authorList>
            <person name="Liechti N."/>
            <person name="Schurch N."/>
            <person name="Bruggmann R."/>
            <person name="Wittwer M."/>
        </authorList>
    </citation>
    <scope>NUCLEOTIDE SEQUENCE [LARGE SCALE GENOMIC DNA]</scope>
    <source>
        <strain evidence="4 5">ATCC 30894</strain>
    </source>
</reference>
<dbReference type="Proteomes" id="UP000444721">
    <property type="component" value="Unassembled WGS sequence"/>
</dbReference>
<sequence length="743" mass="84061">MSSFLSTLLFGSQSQPQNIPSRNRSQSGASGGGSPSSSSSLLLTSSTPPHTSSLHSSSTAPTLPFTTILLASSPPPPFKSHGVFPPTTTTTATSNTTTSNPSSNSSNNNNNMASSSSSSSTPTTPNATTPPLILTFSPPLSNKQWIGREVELSQYIFKLSHNPLSFRMDDHFIQEMEMQRHERSGLIHPQHPYHFDQYYSLSQVNTLRMYDINLNSMYSILVPKYVDDITFWKSYFYCIHRILYTDCIEELDEEICELYNKRRRQQMERELELQEYCNAIESDCKYILTLIEIENENVHRILKKEQELANRVIEEIDRQEGRSTTIMNETTSDPSSHSIRSEMSGVDVNNGGVTSDHDTNTHERVECTQDEHTNKEASATSDQPKGDTPLIAEMKTSEESSMNTTNTTTILNENNTNSTQSPSSPSTEQKTNHQKIEEKIREVIEIKKKLSLLSSEVITNETLIERIAQCNHCFMTTFTEYTRYKDLLKELPDSHPLYGTSVGGKLNICSHSSFSPLLLKTNRTHPITTEFQRKKIVSILPARFHLSNWVLLYSTLEHGISLRTLYRNTQNVDQSILIIKTMDGQVLGAFNPVPLNEFGNKYYGSGEIFLYSFKNNTTLRVFRWSKLNEFFMRSNDFMICYGGDEVGRSALMIHEDLTTGSTNICLTFDNMEDGPLLEKVNKESNNSESKPGMVRSQSITTFSTEVEFEIYALEIWGFEEHTKKASTKKVSSAKSSFIDYTQY</sequence>
<feature type="domain" description="TLDc" evidence="3">
    <location>
        <begin position="526"/>
        <end position="719"/>
    </location>
</feature>
<feature type="region of interest" description="Disordered" evidence="1">
    <location>
        <begin position="1"/>
        <end position="132"/>
    </location>
</feature>
<dbReference type="OrthoDB" id="26679at2759"/>
<dbReference type="SUPFAM" id="SSF140383">
    <property type="entry name" value="BSD domain-like"/>
    <property type="match status" value="1"/>
</dbReference>
<feature type="compositionally biased region" description="Low complexity" evidence="1">
    <location>
        <begin position="85"/>
        <end position="131"/>
    </location>
</feature>
<evidence type="ECO:0000313" key="4">
    <source>
        <dbReference type="EMBL" id="KAF0978555.1"/>
    </source>
</evidence>
<organism evidence="4 5">
    <name type="scientific">Naegleria fowleri</name>
    <name type="common">Brain eating amoeba</name>
    <dbReference type="NCBI Taxonomy" id="5763"/>
    <lineage>
        <taxon>Eukaryota</taxon>
        <taxon>Discoba</taxon>
        <taxon>Heterolobosea</taxon>
        <taxon>Tetramitia</taxon>
        <taxon>Eutetramitia</taxon>
        <taxon>Vahlkampfiidae</taxon>
        <taxon>Naegleria</taxon>
    </lineage>
</organism>
<dbReference type="VEuPathDB" id="AmoebaDB:NfTy_042130"/>
<feature type="compositionally biased region" description="Polar residues" evidence="1">
    <location>
        <begin position="1"/>
        <end position="26"/>
    </location>
</feature>
<dbReference type="PANTHER" id="PTHR23354">
    <property type="entry name" value="NUCLEOLAR PROTEIN 7/ESTROGEN RECEPTOR COACTIVATOR-RELATED"/>
    <property type="match status" value="1"/>
</dbReference>
<dbReference type="PROSITE" id="PS50858">
    <property type="entry name" value="BSD"/>
    <property type="match status" value="1"/>
</dbReference>
<proteinExistence type="predicted"/>
<dbReference type="GeneID" id="68109593"/>
<accession>A0A6A5BYY1</accession>
<dbReference type="InterPro" id="IPR035925">
    <property type="entry name" value="BSD_dom_sf"/>
</dbReference>
<evidence type="ECO:0000259" key="2">
    <source>
        <dbReference type="PROSITE" id="PS50858"/>
    </source>
</evidence>
<evidence type="ECO:0000256" key="1">
    <source>
        <dbReference type="SAM" id="MobiDB-lite"/>
    </source>
</evidence>
<dbReference type="SMART" id="SM00584">
    <property type="entry name" value="TLDc"/>
    <property type="match status" value="1"/>
</dbReference>
<evidence type="ECO:0008006" key="6">
    <source>
        <dbReference type="Google" id="ProtNLM"/>
    </source>
</evidence>
<name>A0A6A5BYY1_NAEFO</name>
<dbReference type="Gene3D" id="1.10.3970.10">
    <property type="entry name" value="BSD domain"/>
    <property type="match status" value="1"/>
</dbReference>
<dbReference type="VEuPathDB" id="AmoebaDB:FDP41_002375"/>
<dbReference type="AlphaFoldDB" id="A0A6A5BYY1"/>
<feature type="compositionally biased region" description="Polar residues" evidence="1">
    <location>
        <begin position="322"/>
        <end position="338"/>
    </location>
</feature>
<comment type="caution">
    <text evidence="4">The sequence shown here is derived from an EMBL/GenBank/DDBJ whole genome shotgun (WGS) entry which is preliminary data.</text>
</comment>
<feature type="compositionally biased region" description="Low complexity" evidence="1">
    <location>
        <begin position="399"/>
        <end position="429"/>
    </location>
</feature>
<protein>
    <recommendedName>
        <fullName evidence="6">TLDc domain-containing protein</fullName>
    </recommendedName>
</protein>
<feature type="compositionally biased region" description="Low complexity" evidence="1">
    <location>
        <begin position="35"/>
        <end position="64"/>
    </location>
</feature>
<evidence type="ECO:0000313" key="5">
    <source>
        <dbReference type="Proteomes" id="UP000444721"/>
    </source>
</evidence>
<dbReference type="EMBL" id="VFQX01000029">
    <property type="protein sequence ID" value="KAF0978555.1"/>
    <property type="molecule type" value="Genomic_DNA"/>
</dbReference>
<feature type="compositionally biased region" description="Basic and acidic residues" evidence="1">
    <location>
        <begin position="355"/>
        <end position="375"/>
    </location>
</feature>
<feature type="domain" description="BSD" evidence="2">
    <location>
        <begin position="214"/>
        <end position="243"/>
    </location>
</feature>
<dbReference type="PROSITE" id="PS51886">
    <property type="entry name" value="TLDC"/>
    <property type="match status" value="1"/>
</dbReference>
<evidence type="ECO:0000259" key="3">
    <source>
        <dbReference type="PROSITE" id="PS51886"/>
    </source>
</evidence>
<dbReference type="InterPro" id="IPR006571">
    <property type="entry name" value="TLDc_dom"/>
</dbReference>
<dbReference type="InterPro" id="IPR005607">
    <property type="entry name" value="BSD_dom"/>
</dbReference>
<gene>
    <name evidence="4" type="ORF">FDP41_002375</name>
</gene>
<feature type="region of interest" description="Disordered" evidence="1">
    <location>
        <begin position="320"/>
        <end position="435"/>
    </location>
</feature>
<dbReference type="VEuPathDB" id="AmoebaDB:NF0007310"/>